<dbReference type="InterPro" id="IPR000846">
    <property type="entry name" value="DapB_N"/>
</dbReference>
<comment type="caution">
    <text evidence="16">The sequence shown here is derived from an EMBL/GenBank/DDBJ whole genome shotgun (WGS) entry which is preliminary data.</text>
</comment>
<dbReference type="Gene3D" id="3.40.50.720">
    <property type="entry name" value="NAD(P)-binding Rossmann-like Domain"/>
    <property type="match status" value="1"/>
</dbReference>
<feature type="binding site" evidence="13">
    <location>
        <position position="156"/>
    </location>
    <ligand>
        <name>(S)-2,3,4,5-tetrahydrodipicolinate</name>
        <dbReference type="ChEBI" id="CHEBI:16845"/>
    </ligand>
</feature>
<keyword evidence="7 13" id="KW-0520">NAD</keyword>
<feature type="binding site" evidence="13">
    <location>
        <begin position="125"/>
        <end position="128"/>
    </location>
    <ligand>
        <name>NAD(+)</name>
        <dbReference type="ChEBI" id="CHEBI:57540"/>
    </ligand>
</feature>
<feature type="binding site" evidence="13">
    <location>
        <begin position="10"/>
        <end position="15"/>
    </location>
    <ligand>
        <name>NAD(+)</name>
        <dbReference type="ChEBI" id="CHEBI:57540"/>
    </ligand>
</feature>
<dbReference type="InterPro" id="IPR036291">
    <property type="entry name" value="NAD(P)-bd_dom_sf"/>
</dbReference>
<evidence type="ECO:0000259" key="15">
    <source>
        <dbReference type="Pfam" id="PF05173"/>
    </source>
</evidence>
<keyword evidence="5 13" id="KW-0220">Diaminopimelate biosynthesis</keyword>
<dbReference type="PANTHER" id="PTHR20836:SF0">
    <property type="entry name" value="4-HYDROXY-TETRAHYDRODIPICOLINATE REDUCTASE 1, CHLOROPLASTIC-RELATED"/>
    <property type="match status" value="1"/>
</dbReference>
<dbReference type="GO" id="GO:0005829">
    <property type="term" value="C:cytosol"/>
    <property type="evidence" value="ECO:0007669"/>
    <property type="project" value="TreeGrafter"/>
</dbReference>
<dbReference type="FunFam" id="3.30.360.10:FF:000009">
    <property type="entry name" value="4-hydroxy-tetrahydrodipicolinate reductase"/>
    <property type="match status" value="1"/>
</dbReference>
<dbReference type="EMBL" id="QJJR01000004">
    <property type="protein sequence ID" value="PXW91736.1"/>
    <property type="molecule type" value="Genomic_DNA"/>
</dbReference>
<comment type="catalytic activity">
    <reaction evidence="12 13">
        <text>(S)-2,3,4,5-tetrahydrodipicolinate + NAD(+) + H2O = (2S,4S)-4-hydroxy-2,3,4,5-tetrahydrodipicolinate + NADH + H(+)</text>
        <dbReference type="Rhea" id="RHEA:35323"/>
        <dbReference type="ChEBI" id="CHEBI:15377"/>
        <dbReference type="ChEBI" id="CHEBI:15378"/>
        <dbReference type="ChEBI" id="CHEBI:16845"/>
        <dbReference type="ChEBI" id="CHEBI:57540"/>
        <dbReference type="ChEBI" id="CHEBI:57945"/>
        <dbReference type="ChEBI" id="CHEBI:67139"/>
        <dbReference type="EC" id="1.17.1.8"/>
    </reaction>
</comment>
<evidence type="ECO:0000256" key="12">
    <source>
        <dbReference type="ARBA" id="ARBA00049396"/>
    </source>
</evidence>
<feature type="active site" description="Proton donor/acceptor" evidence="13">
    <location>
        <position position="155"/>
    </location>
</feature>
<comment type="caution">
    <text evidence="13">Was originally thought to be a dihydrodipicolinate reductase (DHDPR), catalyzing the conversion of dihydrodipicolinate to tetrahydrodipicolinate. However, it was shown in E.coli that the substrate of the enzymatic reaction is not dihydrodipicolinate (DHDP) but in fact (2S,4S)-4-hydroxy-2,3,4,5-tetrahydrodipicolinic acid (HTPA), the product released by the DapA-catalyzed reaction.</text>
</comment>
<protein>
    <recommendedName>
        <fullName evidence="10 13">4-hydroxy-tetrahydrodipicolinate reductase</fullName>
        <shortName evidence="13">HTPA reductase</shortName>
        <ecNumber evidence="10 13">1.17.1.8</ecNumber>
    </recommendedName>
</protein>
<evidence type="ECO:0000256" key="6">
    <source>
        <dbReference type="ARBA" id="ARBA00023002"/>
    </source>
</evidence>
<keyword evidence="3 13" id="KW-0028">Amino-acid biosynthesis</keyword>
<proteinExistence type="inferred from homology"/>
<evidence type="ECO:0000256" key="8">
    <source>
        <dbReference type="ARBA" id="ARBA00023154"/>
    </source>
</evidence>
<keyword evidence="4 13" id="KW-0521">NADP</keyword>
<comment type="catalytic activity">
    <reaction evidence="11 13">
        <text>(S)-2,3,4,5-tetrahydrodipicolinate + NADP(+) + H2O = (2S,4S)-4-hydroxy-2,3,4,5-tetrahydrodipicolinate + NADPH + H(+)</text>
        <dbReference type="Rhea" id="RHEA:35331"/>
        <dbReference type="ChEBI" id="CHEBI:15377"/>
        <dbReference type="ChEBI" id="CHEBI:15378"/>
        <dbReference type="ChEBI" id="CHEBI:16845"/>
        <dbReference type="ChEBI" id="CHEBI:57783"/>
        <dbReference type="ChEBI" id="CHEBI:58349"/>
        <dbReference type="ChEBI" id="CHEBI:67139"/>
        <dbReference type="EC" id="1.17.1.8"/>
    </reaction>
</comment>
<feature type="binding site" evidence="13">
    <location>
        <begin position="165"/>
        <end position="166"/>
    </location>
    <ligand>
        <name>(S)-2,3,4,5-tetrahydrodipicolinate</name>
        <dbReference type="ChEBI" id="CHEBI:16845"/>
    </ligand>
</feature>
<evidence type="ECO:0000256" key="1">
    <source>
        <dbReference type="ARBA" id="ARBA00006642"/>
    </source>
</evidence>
<evidence type="ECO:0000256" key="9">
    <source>
        <dbReference type="ARBA" id="ARBA00037922"/>
    </source>
</evidence>
<comment type="similarity">
    <text evidence="1 13">Belongs to the DapB family.</text>
</comment>
<organism evidence="16 17">
    <name type="scientific">Streptohalobacillus salinus</name>
    <dbReference type="NCBI Taxonomy" id="621096"/>
    <lineage>
        <taxon>Bacteria</taxon>
        <taxon>Bacillati</taxon>
        <taxon>Bacillota</taxon>
        <taxon>Bacilli</taxon>
        <taxon>Bacillales</taxon>
        <taxon>Bacillaceae</taxon>
        <taxon>Streptohalobacillus</taxon>
    </lineage>
</organism>
<dbReference type="SUPFAM" id="SSF55347">
    <property type="entry name" value="Glyceraldehyde-3-phosphate dehydrogenase-like, C-terminal domain"/>
    <property type="match status" value="1"/>
</dbReference>
<dbReference type="InterPro" id="IPR023940">
    <property type="entry name" value="DHDPR_bac"/>
</dbReference>
<feature type="active site" description="Proton donor" evidence="13">
    <location>
        <position position="159"/>
    </location>
</feature>
<dbReference type="Gene3D" id="3.30.360.10">
    <property type="entry name" value="Dihydrodipicolinate Reductase, domain 2"/>
    <property type="match status" value="1"/>
</dbReference>
<dbReference type="SUPFAM" id="SSF51735">
    <property type="entry name" value="NAD(P)-binding Rossmann-fold domains"/>
    <property type="match status" value="1"/>
</dbReference>
<reference evidence="16 17" key="1">
    <citation type="submission" date="2018-05" db="EMBL/GenBank/DDBJ databases">
        <title>Genomic Encyclopedia of Type Strains, Phase IV (KMG-IV): sequencing the most valuable type-strain genomes for metagenomic binning, comparative biology and taxonomic classification.</title>
        <authorList>
            <person name="Goeker M."/>
        </authorList>
    </citation>
    <scope>NUCLEOTIDE SEQUENCE [LARGE SCALE GENOMIC DNA]</scope>
    <source>
        <strain evidence="16 17">DSM 22440</strain>
    </source>
</reference>
<evidence type="ECO:0000256" key="11">
    <source>
        <dbReference type="ARBA" id="ARBA00049080"/>
    </source>
</evidence>
<dbReference type="GO" id="GO:0051287">
    <property type="term" value="F:NAD binding"/>
    <property type="evidence" value="ECO:0007669"/>
    <property type="project" value="UniProtKB-UniRule"/>
</dbReference>
<dbReference type="Pfam" id="PF05173">
    <property type="entry name" value="DapB_C"/>
    <property type="match status" value="1"/>
</dbReference>
<dbReference type="UniPathway" id="UPA00034">
    <property type="reaction ID" value="UER00018"/>
</dbReference>
<dbReference type="GO" id="GO:0019877">
    <property type="term" value="P:diaminopimelate biosynthetic process"/>
    <property type="evidence" value="ECO:0007669"/>
    <property type="project" value="UniProtKB-UniRule"/>
</dbReference>
<evidence type="ECO:0000256" key="2">
    <source>
        <dbReference type="ARBA" id="ARBA00022490"/>
    </source>
</evidence>
<keyword evidence="2 13" id="KW-0963">Cytoplasm</keyword>
<feature type="domain" description="Dihydrodipicolinate reductase C-terminal" evidence="15">
    <location>
        <begin position="131"/>
        <end position="265"/>
    </location>
</feature>
<dbReference type="PROSITE" id="PS01298">
    <property type="entry name" value="DAPB"/>
    <property type="match status" value="1"/>
</dbReference>
<dbReference type="GO" id="GO:0008839">
    <property type="term" value="F:4-hydroxy-tetrahydrodipicolinate reductase"/>
    <property type="evidence" value="ECO:0007669"/>
    <property type="project" value="UniProtKB-UniRule"/>
</dbReference>
<dbReference type="PANTHER" id="PTHR20836">
    <property type="entry name" value="DIHYDRODIPICOLINATE REDUCTASE"/>
    <property type="match status" value="1"/>
</dbReference>
<comment type="caution">
    <text evidence="13">Lacks conserved residue(s) required for the propagation of feature annotation.</text>
</comment>
<dbReference type="GO" id="GO:0050661">
    <property type="term" value="F:NADP binding"/>
    <property type="evidence" value="ECO:0007669"/>
    <property type="project" value="UniProtKB-UniRule"/>
</dbReference>
<comment type="function">
    <text evidence="13">Catalyzes the conversion of 4-hydroxy-tetrahydrodipicolinate (HTPA) to tetrahydrodipicolinate.</text>
</comment>
<keyword evidence="17" id="KW-1185">Reference proteome</keyword>
<dbReference type="InterPro" id="IPR022663">
    <property type="entry name" value="DapB_C"/>
</dbReference>
<evidence type="ECO:0000313" key="17">
    <source>
        <dbReference type="Proteomes" id="UP000247922"/>
    </source>
</evidence>
<comment type="subcellular location">
    <subcellularLocation>
        <location evidence="13">Cytoplasm</location>
    </subcellularLocation>
</comment>
<name>A0A2V3WE12_9BACI</name>
<dbReference type="RefSeq" id="WP_110251034.1">
    <property type="nucleotide sequence ID" value="NZ_QJJR01000004.1"/>
</dbReference>
<keyword evidence="8 13" id="KW-0457">Lysine biosynthesis</keyword>
<dbReference type="InterPro" id="IPR022664">
    <property type="entry name" value="DapB_N_CS"/>
</dbReference>
<keyword evidence="6 13" id="KW-0560">Oxidoreductase</keyword>
<accession>A0A2V3WE12</accession>
<evidence type="ECO:0000256" key="13">
    <source>
        <dbReference type="HAMAP-Rule" id="MF_00102"/>
    </source>
</evidence>
<dbReference type="NCBIfam" id="TIGR00036">
    <property type="entry name" value="dapB"/>
    <property type="match status" value="1"/>
</dbReference>
<dbReference type="PIRSF" id="PIRSF000161">
    <property type="entry name" value="DHPR"/>
    <property type="match status" value="1"/>
</dbReference>
<dbReference type="AlphaFoldDB" id="A0A2V3WE12"/>
<comment type="pathway">
    <text evidence="9 13">Amino-acid biosynthesis; L-lysine biosynthesis via DAP pathway; (S)-tetrahydrodipicolinate from L-aspartate: step 4/4.</text>
</comment>
<dbReference type="GO" id="GO:0009089">
    <property type="term" value="P:lysine biosynthetic process via diaminopimelate"/>
    <property type="evidence" value="ECO:0007669"/>
    <property type="project" value="UniProtKB-UniRule"/>
</dbReference>
<evidence type="ECO:0000256" key="3">
    <source>
        <dbReference type="ARBA" id="ARBA00022605"/>
    </source>
</evidence>
<sequence>MEKIKVVVAGASGKMGSEALHMIKKHDDLTLVACVDLQHTGQKVSEVAGLPDFDAVFYDDIEVCLTDVEADVLIDLTSPKVGYKHTAAAIKHGVRPVVGTTGFTKEEIDTLSAQCSEQKLGAVIAPNFAMGAVLMMQFSKMAAKYFPDVEIIEKHHDQKLDAPSGTAVKTAELIQETRKQKTQGHPDEHETIDGARGADYDGMRIHSVRLPGLVAHQEVIFAGPGENLTIKHDSLHRESFMSGIKFAIDHVMGLDKLVYGLEHLMMDND</sequence>
<dbReference type="EC" id="1.17.1.8" evidence="10 13"/>
<evidence type="ECO:0000313" key="16">
    <source>
        <dbReference type="EMBL" id="PXW91736.1"/>
    </source>
</evidence>
<gene>
    <name evidence="13" type="primary">dapB</name>
    <name evidence="16" type="ORF">DES38_104169</name>
</gene>
<evidence type="ECO:0000256" key="4">
    <source>
        <dbReference type="ARBA" id="ARBA00022857"/>
    </source>
</evidence>
<dbReference type="Proteomes" id="UP000247922">
    <property type="component" value="Unassembled WGS sequence"/>
</dbReference>
<dbReference type="CDD" id="cd02274">
    <property type="entry name" value="DHDPR_N"/>
    <property type="match status" value="1"/>
</dbReference>
<comment type="subunit">
    <text evidence="13">Homotetramer.</text>
</comment>
<dbReference type="FunFam" id="3.40.50.720:FF:000180">
    <property type="entry name" value="4-hydroxy-tetrahydrodipicolinate reductase"/>
    <property type="match status" value="1"/>
</dbReference>
<evidence type="ECO:0000256" key="7">
    <source>
        <dbReference type="ARBA" id="ARBA00023027"/>
    </source>
</evidence>
<feature type="domain" description="Dihydrodipicolinate reductase N-terminal" evidence="14">
    <location>
        <begin position="4"/>
        <end position="128"/>
    </location>
</feature>
<evidence type="ECO:0000256" key="10">
    <source>
        <dbReference type="ARBA" id="ARBA00038983"/>
    </source>
</evidence>
<evidence type="ECO:0000259" key="14">
    <source>
        <dbReference type="Pfam" id="PF01113"/>
    </source>
</evidence>
<dbReference type="Pfam" id="PF01113">
    <property type="entry name" value="DapB_N"/>
    <property type="match status" value="1"/>
</dbReference>
<dbReference type="GO" id="GO:0016726">
    <property type="term" value="F:oxidoreductase activity, acting on CH or CH2 groups, NAD or NADP as acceptor"/>
    <property type="evidence" value="ECO:0007669"/>
    <property type="project" value="UniProtKB-UniRule"/>
</dbReference>
<feature type="binding site" evidence="13">
    <location>
        <begin position="99"/>
        <end position="101"/>
    </location>
    <ligand>
        <name>NAD(+)</name>
        <dbReference type="ChEBI" id="CHEBI:57540"/>
    </ligand>
</feature>
<dbReference type="OrthoDB" id="9790352at2"/>
<evidence type="ECO:0000256" key="5">
    <source>
        <dbReference type="ARBA" id="ARBA00022915"/>
    </source>
</evidence>
<dbReference type="HAMAP" id="MF_00102">
    <property type="entry name" value="DapB"/>
    <property type="match status" value="1"/>
</dbReference>